<dbReference type="GO" id="GO:0003677">
    <property type="term" value="F:DNA binding"/>
    <property type="evidence" value="ECO:0007669"/>
    <property type="project" value="UniProtKB-KW"/>
</dbReference>
<dbReference type="Proteomes" id="UP000653305">
    <property type="component" value="Unassembled WGS sequence"/>
</dbReference>
<feature type="domain" description="BHLH" evidence="6">
    <location>
        <begin position="67"/>
        <end position="117"/>
    </location>
</feature>
<evidence type="ECO:0000256" key="3">
    <source>
        <dbReference type="ARBA" id="ARBA00023125"/>
    </source>
</evidence>
<keyword evidence="3" id="KW-0238">DNA-binding</keyword>
<dbReference type="Pfam" id="PF00010">
    <property type="entry name" value="HLH"/>
    <property type="match status" value="1"/>
</dbReference>
<keyword evidence="4" id="KW-0804">Transcription</keyword>
<dbReference type="EMBL" id="BMAC01000011">
    <property type="protein sequence ID" value="GFP79710.1"/>
    <property type="molecule type" value="Genomic_DNA"/>
</dbReference>
<dbReference type="InterPro" id="IPR011598">
    <property type="entry name" value="bHLH_dom"/>
</dbReference>
<evidence type="ECO:0000256" key="5">
    <source>
        <dbReference type="ARBA" id="ARBA00023242"/>
    </source>
</evidence>
<dbReference type="SUPFAM" id="SSF47459">
    <property type="entry name" value="HLH, helix-loop-helix DNA-binding domain"/>
    <property type="match status" value="1"/>
</dbReference>
<proteinExistence type="predicted"/>
<protein>
    <submittedName>
        <fullName evidence="7">Transcription factor bhlh30</fullName>
    </submittedName>
</protein>
<evidence type="ECO:0000256" key="1">
    <source>
        <dbReference type="ARBA" id="ARBA00004123"/>
    </source>
</evidence>
<evidence type="ECO:0000256" key="2">
    <source>
        <dbReference type="ARBA" id="ARBA00023015"/>
    </source>
</evidence>
<dbReference type="OrthoDB" id="71302at2759"/>
<dbReference type="GO" id="GO:0003700">
    <property type="term" value="F:DNA-binding transcription factor activity"/>
    <property type="evidence" value="ECO:0007669"/>
    <property type="project" value="InterPro"/>
</dbReference>
<sequence>MNSEWDCGEFANGLSWNNCSGFIENRGIQGSMPVKRTLAFDDEKGKLMKDSRRMGKNIGVSETKTIAALKSHSEAERRRRERINAHLETLRALIEPSKEKMDKATLLAEVISHVKQLKKTAKQATQGLHLPMDTDDVQVEILDNNNNVCNDSFLLRASICCNHSPELLSDLRRAVNELPVQVLKCEISILGDRVKCVFLITTKSELIVSSVREALGNILDKVSASAEYAQPLFSPRKRQRVSYLDSSCPLS</sequence>
<dbReference type="PANTHER" id="PTHR45844:SF9">
    <property type="entry name" value="OS09G0463900 PROTEIN"/>
    <property type="match status" value="1"/>
</dbReference>
<dbReference type="InterPro" id="IPR036638">
    <property type="entry name" value="HLH_DNA-bd_sf"/>
</dbReference>
<evidence type="ECO:0000259" key="6">
    <source>
        <dbReference type="PROSITE" id="PS50888"/>
    </source>
</evidence>
<dbReference type="PANTHER" id="PTHR45844">
    <property type="entry name" value="TRANSCRIPTION FACTOR BHLH30"/>
    <property type="match status" value="1"/>
</dbReference>
<reference evidence="7" key="1">
    <citation type="submission" date="2020-07" db="EMBL/GenBank/DDBJ databases">
        <title>Ethylene signaling mediates host invasion by parasitic plants.</title>
        <authorList>
            <person name="Yoshida S."/>
        </authorList>
    </citation>
    <scope>NUCLEOTIDE SEQUENCE</scope>
    <source>
        <strain evidence="7">Okayama</strain>
    </source>
</reference>
<organism evidence="7 8">
    <name type="scientific">Phtheirospermum japonicum</name>
    <dbReference type="NCBI Taxonomy" id="374723"/>
    <lineage>
        <taxon>Eukaryota</taxon>
        <taxon>Viridiplantae</taxon>
        <taxon>Streptophyta</taxon>
        <taxon>Embryophyta</taxon>
        <taxon>Tracheophyta</taxon>
        <taxon>Spermatophyta</taxon>
        <taxon>Magnoliopsida</taxon>
        <taxon>eudicotyledons</taxon>
        <taxon>Gunneridae</taxon>
        <taxon>Pentapetalae</taxon>
        <taxon>asterids</taxon>
        <taxon>lamiids</taxon>
        <taxon>Lamiales</taxon>
        <taxon>Orobanchaceae</taxon>
        <taxon>Orobanchaceae incertae sedis</taxon>
        <taxon>Phtheirospermum</taxon>
    </lineage>
</organism>
<dbReference type="PROSITE" id="PS50888">
    <property type="entry name" value="BHLH"/>
    <property type="match status" value="1"/>
</dbReference>
<dbReference type="SMART" id="SM00353">
    <property type="entry name" value="HLH"/>
    <property type="match status" value="1"/>
</dbReference>
<dbReference type="Gene3D" id="4.10.280.10">
    <property type="entry name" value="Helix-loop-helix DNA-binding domain"/>
    <property type="match status" value="1"/>
</dbReference>
<dbReference type="InterPro" id="IPR045847">
    <property type="entry name" value="AIG1-like"/>
</dbReference>
<accession>A0A830AY57</accession>
<evidence type="ECO:0000313" key="8">
    <source>
        <dbReference type="Proteomes" id="UP000653305"/>
    </source>
</evidence>
<name>A0A830AY57_9LAMI</name>
<keyword evidence="5" id="KW-0539">Nucleus</keyword>
<gene>
    <name evidence="7" type="ORF">PHJA_000114500</name>
</gene>
<evidence type="ECO:0000313" key="7">
    <source>
        <dbReference type="EMBL" id="GFP79710.1"/>
    </source>
</evidence>
<dbReference type="AlphaFoldDB" id="A0A830AY57"/>
<comment type="subcellular location">
    <subcellularLocation>
        <location evidence="1">Nucleus</location>
    </subcellularLocation>
</comment>
<evidence type="ECO:0000256" key="4">
    <source>
        <dbReference type="ARBA" id="ARBA00023163"/>
    </source>
</evidence>
<keyword evidence="2" id="KW-0805">Transcription regulation</keyword>
<dbReference type="GO" id="GO:0046983">
    <property type="term" value="F:protein dimerization activity"/>
    <property type="evidence" value="ECO:0007669"/>
    <property type="project" value="InterPro"/>
</dbReference>
<keyword evidence="8" id="KW-1185">Reference proteome</keyword>
<dbReference type="GO" id="GO:0005634">
    <property type="term" value="C:nucleus"/>
    <property type="evidence" value="ECO:0007669"/>
    <property type="project" value="UniProtKB-SubCell"/>
</dbReference>
<comment type="caution">
    <text evidence="7">The sequence shown here is derived from an EMBL/GenBank/DDBJ whole genome shotgun (WGS) entry which is preliminary data.</text>
</comment>